<evidence type="ECO:0000313" key="2">
    <source>
        <dbReference type="Proteomes" id="UP000525078"/>
    </source>
</evidence>
<protein>
    <submittedName>
        <fullName evidence="1">Uncharacterized protein</fullName>
    </submittedName>
</protein>
<dbReference type="Proteomes" id="UP000525078">
    <property type="component" value="Unassembled WGS sequence"/>
</dbReference>
<comment type="caution">
    <text evidence="1">The sequence shown here is derived from an EMBL/GenBank/DDBJ whole genome shotgun (WGS) entry which is preliminary data.</text>
</comment>
<name>A0A7J6GFU1_CANSA</name>
<reference evidence="1 2" key="1">
    <citation type="journal article" date="2020" name="bioRxiv">
        <title>Sequence and annotation of 42 cannabis genomes reveals extensive copy number variation in cannabinoid synthesis and pathogen resistance genes.</title>
        <authorList>
            <person name="Mckernan K.J."/>
            <person name="Helbert Y."/>
            <person name="Kane L.T."/>
            <person name="Ebling H."/>
            <person name="Zhang L."/>
            <person name="Liu B."/>
            <person name="Eaton Z."/>
            <person name="Mclaughlin S."/>
            <person name="Kingan S."/>
            <person name="Baybayan P."/>
            <person name="Concepcion G."/>
            <person name="Jordan M."/>
            <person name="Riva A."/>
            <person name="Barbazuk W."/>
            <person name="Harkins T."/>
        </authorList>
    </citation>
    <scope>NUCLEOTIDE SEQUENCE [LARGE SCALE GENOMIC DNA]</scope>
    <source>
        <strain evidence="2">cv. Jamaican Lion 4</strain>
        <tissue evidence="1">Leaf</tissue>
    </source>
</reference>
<gene>
    <name evidence="1" type="ORF">F8388_011911</name>
</gene>
<organism evidence="1 2">
    <name type="scientific">Cannabis sativa</name>
    <name type="common">Hemp</name>
    <name type="synonym">Marijuana</name>
    <dbReference type="NCBI Taxonomy" id="3483"/>
    <lineage>
        <taxon>Eukaryota</taxon>
        <taxon>Viridiplantae</taxon>
        <taxon>Streptophyta</taxon>
        <taxon>Embryophyta</taxon>
        <taxon>Tracheophyta</taxon>
        <taxon>Spermatophyta</taxon>
        <taxon>Magnoliopsida</taxon>
        <taxon>eudicotyledons</taxon>
        <taxon>Gunneridae</taxon>
        <taxon>Pentapetalae</taxon>
        <taxon>rosids</taxon>
        <taxon>fabids</taxon>
        <taxon>Rosales</taxon>
        <taxon>Cannabaceae</taxon>
        <taxon>Cannabis</taxon>
    </lineage>
</organism>
<proteinExistence type="predicted"/>
<dbReference type="AlphaFoldDB" id="A0A7J6GFU1"/>
<sequence length="134" mass="15600">MVKTKEAVVEMGSRELFTKCPCMNQKTKPCEAPNAYTNHHLKTISWGQKMLASIYTHHQTFKLETRDHKSCHFALPNINCQIPFWNIFCTRKRPLNKLLGLNYTGKTKTHDCLLKKEEKAVHQVSMYESEDKAM</sequence>
<dbReference type="EMBL" id="JAATIP010000063">
    <property type="protein sequence ID" value="KAF4380989.1"/>
    <property type="molecule type" value="Genomic_DNA"/>
</dbReference>
<evidence type="ECO:0000313" key="1">
    <source>
        <dbReference type="EMBL" id="KAF4380989.1"/>
    </source>
</evidence>
<accession>A0A7J6GFU1</accession>